<sequence>MAGFNILKAFEKREAVNNDFSPFRSFNEVMKAVEYSPVSAIENSAVFTAIRTIAGDISALPIKVKDSKYDYNEELEYLLNVEPNSVMTGKDLKYILIANAILNGNSYAEIERDSNGVPVALHHITNDKVVNIKKKSTTKYLVELEYEVQKIGKGSGNRKVNGEDMIHIKPFTLDGLIGKSPLIALKEEIETEKHSKRFFTNFFKNGTQAGSILNVQGNLNADDKEVIREKWQEANAGSDNAHKVIVLDDGTSYEPIKVDTEILKLINESKHSDVKVAQVLGVPLHKMKIETHSMSLEQANSDYVINTLNDYISSFESELNRKLFNVKAMRQENKISFNTDVYKYVDAKTKREIVKADWEMGLIDLNEAREEIGKPPVEGGDRRIQSLNYMNVDLIDEYQLKRVDSVQNNTVDEATLEGGENDE</sequence>
<evidence type="ECO:0000313" key="2">
    <source>
        <dbReference type="Proteomes" id="UP001549019"/>
    </source>
</evidence>
<comment type="caution">
    <text evidence="1">The sequence shown here is derived from an EMBL/GenBank/DDBJ whole genome shotgun (WGS) entry which is preliminary data.</text>
</comment>
<proteinExistence type="predicted"/>
<accession>A0ABV2E5S2</accession>
<dbReference type="InterPro" id="IPR006944">
    <property type="entry name" value="Phage/GTA_portal"/>
</dbReference>
<name>A0ABV2E5S2_9STAP</name>
<reference evidence="1 2" key="1">
    <citation type="submission" date="2024-05" db="EMBL/GenBank/DDBJ databases">
        <title>Genomic Encyclopedia of Type Strains, Phase IV (KMG-IV): sequencing the most valuable type-strain genomes for metagenomic binning, comparative biology and taxonomic classification.</title>
        <authorList>
            <person name="Goeker M."/>
        </authorList>
    </citation>
    <scope>NUCLEOTIDE SEQUENCE [LARGE SCALE GENOMIC DNA]</scope>
    <source>
        <strain evidence="1 2">DSM 25286</strain>
    </source>
</reference>
<dbReference type="Pfam" id="PF04860">
    <property type="entry name" value="Phage_portal"/>
    <property type="match status" value="1"/>
</dbReference>
<dbReference type="Proteomes" id="UP001549019">
    <property type="component" value="Unassembled WGS sequence"/>
</dbReference>
<protein>
    <submittedName>
        <fullName evidence="1">HK97 family phage portal protein</fullName>
    </submittedName>
</protein>
<dbReference type="NCBIfam" id="TIGR01537">
    <property type="entry name" value="portal_HK97"/>
    <property type="match status" value="1"/>
</dbReference>
<dbReference type="EMBL" id="JBDZDV010000001">
    <property type="protein sequence ID" value="MET3109753.1"/>
    <property type="molecule type" value="Genomic_DNA"/>
</dbReference>
<gene>
    <name evidence="1" type="ORF">ABHD89_000141</name>
</gene>
<keyword evidence="2" id="KW-1185">Reference proteome</keyword>
<dbReference type="RefSeq" id="WP_230820907.1">
    <property type="nucleotide sequence ID" value="NZ_JAJNCU010000001.1"/>
</dbReference>
<evidence type="ECO:0000313" key="1">
    <source>
        <dbReference type="EMBL" id="MET3109753.1"/>
    </source>
</evidence>
<dbReference type="InterPro" id="IPR006427">
    <property type="entry name" value="Portal_HK97"/>
</dbReference>
<organism evidence="1 2">
    <name type="scientific">Salinicoccus halitifaciens</name>
    <dbReference type="NCBI Taxonomy" id="1073415"/>
    <lineage>
        <taxon>Bacteria</taxon>
        <taxon>Bacillati</taxon>
        <taxon>Bacillota</taxon>
        <taxon>Bacilli</taxon>
        <taxon>Bacillales</taxon>
        <taxon>Staphylococcaceae</taxon>
        <taxon>Salinicoccus</taxon>
    </lineage>
</organism>